<dbReference type="PANTHER" id="PTHR43976:SF16">
    <property type="entry name" value="SHORT-CHAIN DEHYDROGENASE_REDUCTASE FAMILY PROTEIN"/>
    <property type="match status" value="1"/>
</dbReference>
<dbReference type="EMBL" id="JPKY01000023">
    <property type="protein sequence ID" value="KFH46118.1"/>
    <property type="molecule type" value="Genomic_DNA"/>
</dbReference>
<evidence type="ECO:0000256" key="3">
    <source>
        <dbReference type="ARBA" id="ARBA00023002"/>
    </source>
</evidence>
<keyword evidence="3" id="KW-0560">Oxidoreductase</keyword>
<protein>
    <submittedName>
        <fullName evidence="4">Putative oxidoreductase-like protein</fullName>
    </submittedName>
</protein>
<organism evidence="4 5">
    <name type="scientific">Hapsidospora chrysogenum (strain ATCC 11550 / CBS 779.69 / DSM 880 / IAM 14645 / JCM 23072 / IMI 49137)</name>
    <name type="common">Acremonium chrysogenum</name>
    <dbReference type="NCBI Taxonomy" id="857340"/>
    <lineage>
        <taxon>Eukaryota</taxon>
        <taxon>Fungi</taxon>
        <taxon>Dikarya</taxon>
        <taxon>Ascomycota</taxon>
        <taxon>Pezizomycotina</taxon>
        <taxon>Sordariomycetes</taxon>
        <taxon>Hypocreomycetidae</taxon>
        <taxon>Hypocreales</taxon>
        <taxon>Bionectriaceae</taxon>
        <taxon>Hapsidospora</taxon>
    </lineage>
</organism>
<dbReference type="InterPro" id="IPR036291">
    <property type="entry name" value="NAD(P)-bd_dom_sf"/>
</dbReference>
<dbReference type="STRING" id="857340.A0A086T9T6"/>
<dbReference type="SUPFAM" id="SSF51735">
    <property type="entry name" value="NAD(P)-binding Rossmann-fold domains"/>
    <property type="match status" value="1"/>
</dbReference>
<dbReference type="PRINTS" id="PR00081">
    <property type="entry name" value="GDHRDH"/>
</dbReference>
<dbReference type="PROSITE" id="PS00061">
    <property type="entry name" value="ADH_SHORT"/>
    <property type="match status" value="1"/>
</dbReference>
<comment type="similarity">
    <text evidence="1">Belongs to the short-chain dehydrogenases/reductases (SDR) family.</text>
</comment>
<dbReference type="Pfam" id="PF00106">
    <property type="entry name" value="adh_short"/>
    <property type="match status" value="1"/>
</dbReference>
<gene>
    <name evidence="4" type="ORF">ACRE_030360</name>
</gene>
<dbReference type="Gene3D" id="3.40.50.720">
    <property type="entry name" value="NAD(P)-binding Rossmann-like Domain"/>
    <property type="match status" value="1"/>
</dbReference>
<dbReference type="InterPro" id="IPR002347">
    <property type="entry name" value="SDR_fam"/>
</dbReference>
<evidence type="ECO:0000313" key="4">
    <source>
        <dbReference type="EMBL" id="KFH46118.1"/>
    </source>
</evidence>
<dbReference type="PANTHER" id="PTHR43976">
    <property type="entry name" value="SHORT CHAIN DEHYDROGENASE"/>
    <property type="match status" value="1"/>
</dbReference>
<dbReference type="GO" id="GO:0016491">
    <property type="term" value="F:oxidoreductase activity"/>
    <property type="evidence" value="ECO:0007669"/>
    <property type="project" value="UniProtKB-KW"/>
</dbReference>
<keyword evidence="5" id="KW-1185">Reference proteome</keyword>
<name>A0A086T9T6_HAPC1</name>
<comment type="caution">
    <text evidence="4">The sequence shown here is derived from an EMBL/GenBank/DDBJ whole genome shotgun (WGS) entry which is preliminary data.</text>
</comment>
<sequence>MAPVWFITAASSGFGHGMALSALERGHTVIATARKTSRIQDLADRGAHTLALDVTWPLADQQRIASDIIARHGRVDYLINAAGYILEGSVEECSPAEVQDVFNTNVFGIMNTIKAFLPHLRAQDAVSRPDGRELRATVVAFGSLGSWEGGAGYSAYGMTKFSTSALMESLHRELEPFRITAVTIEPGYFRTGFLNPGARVVSAERMAVYDDESTPTGKTRAALPAVDGKQPGDVVRGSKVAVDMLTGTGVAEGKKPVGDRIVLGSDCEQVIRGKCARTLSLLDEWQDVIRSTDYPKE</sequence>
<dbReference type="Proteomes" id="UP000029964">
    <property type="component" value="Unassembled WGS sequence"/>
</dbReference>
<keyword evidence="2" id="KW-0521">NADP</keyword>
<accession>A0A086T9T6</accession>
<evidence type="ECO:0000256" key="1">
    <source>
        <dbReference type="ARBA" id="ARBA00006484"/>
    </source>
</evidence>
<dbReference type="InterPro" id="IPR051911">
    <property type="entry name" value="SDR_oxidoreductase"/>
</dbReference>
<dbReference type="AlphaFoldDB" id="A0A086T9T6"/>
<dbReference type="HOGENOM" id="CLU_010194_2_9_1"/>
<evidence type="ECO:0000313" key="5">
    <source>
        <dbReference type="Proteomes" id="UP000029964"/>
    </source>
</evidence>
<reference evidence="5" key="1">
    <citation type="journal article" date="2014" name="Genome Announc.">
        <title>Genome sequence and annotation of Acremonium chrysogenum, producer of the beta-lactam antibiotic cephalosporin C.</title>
        <authorList>
            <person name="Terfehr D."/>
            <person name="Dahlmann T.A."/>
            <person name="Specht T."/>
            <person name="Zadra I."/>
            <person name="Kuernsteiner H."/>
            <person name="Kueck U."/>
        </authorList>
    </citation>
    <scope>NUCLEOTIDE SEQUENCE [LARGE SCALE GENOMIC DNA]</scope>
    <source>
        <strain evidence="5">ATCC 11550 / CBS 779.69 / DSM 880 / IAM 14645 / JCM 23072 / IMI 49137</strain>
    </source>
</reference>
<evidence type="ECO:0000256" key="2">
    <source>
        <dbReference type="ARBA" id="ARBA00022857"/>
    </source>
</evidence>
<proteinExistence type="inferred from homology"/>
<dbReference type="InterPro" id="IPR020904">
    <property type="entry name" value="Sc_DH/Rdtase_CS"/>
</dbReference>
<dbReference type="OrthoDB" id="1274115at2759"/>